<feature type="region of interest" description="Disordered" evidence="2">
    <location>
        <begin position="281"/>
        <end position="301"/>
    </location>
</feature>
<evidence type="ECO:0000256" key="1">
    <source>
        <dbReference type="SAM" id="Coils"/>
    </source>
</evidence>
<proteinExistence type="predicted"/>
<dbReference type="EMBL" id="HE573020">
    <property type="protein sequence ID" value="CCC47789.1"/>
    <property type="molecule type" value="Genomic_DNA"/>
</dbReference>
<reference evidence="3" key="1">
    <citation type="journal article" date="2012" name="Proc. Natl. Acad. Sci. U.S.A.">
        <title>Antigenic diversity is generated by distinct evolutionary mechanisms in African trypanosome species.</title>
        <authorList>
            <person name="Jackson A.P."/>
            <person name="Berry A."/>
            <person name="Aslett M."/>
            <person name="Allison H.C."/>
            <person name="Burton P."/>
            <person name="Vavrova-Anderson J."/>
            <person name="Brown R."/>
            <person name="Browne H."/>
            <person name="Corton N."/>
            <person name="Hauser H."/>
            <person name="Gamble J."/>
            <person name="Gilderthorp R."/>
            <person name="Marcello L."/>
            <person name="McQuillan J."/>
            <person name="Otto T.D."/>
            <person name="Quail M.A."/>
            <person name="Sanders M.J."/>
            <person name="van Tonder A."/>
            <person name="Ginger M.L."/>
            <person name="Field M.C."/>
            <person name="Barry J.D."/>
            <person name="Hertz-Fowler C."/>
            <person name="Berriman M."/>
        </authorList>
    </citation>
    <scope>NUCLEOTIDE SEQUENCE</scope>
    <source>
        <strain evidence="3">Y486</strain>
    </source>
</reference>
<feature type="region of interest" description="Disordered" evidence="2">
    <location>
        <begin position="342"/>
        <end position="367"/>
    </location>
</feature>
<gene>
    <name evidence="3" type="ORF">TVY486_0404570</name>
</gene>
<accession>G0TV02</accession>
<sequence>METVNLSQIGGHLPDVHAALRGGAMSQADACSMSATSRHERLSSLNSVAYSGRMSHHSSVRDESQTLDEFLRKQRVVRFMQSERERAARARVEREEHSEWVNLRSMERAEVIKHLTDVEITRLLQREALEIEKERLETEEAVKRGAEAAMERRRVVTNARRLTADRGSGTEFGEAGSLMLEGRAESEGLSTSARMSTKLISDVASDRMGDIIVKLYRAQEDVIALKSEAKGIRNAHRLAEEKMREEAERADKEMVARRKAESLTKRYEKEVEQLRQKIKSLGTSPRAGNEGKATLPAKERDDALAASRARIKALENENKVLREKYEQLHTESNELAERLKEAAEAKAKKRTQAGVSGTPREGPSPREQLAQLQRVNEELKMKESRLTSEILILQKSVEEHKNVLLNASDENMRLKKRLQTAAATKKKLEEVARKALEEKQKLPSKEELDRAHREIRRLKRELDEARKEIKSLRESFAHEVTSLKELCARLRSRNNRQIDELKRFSTRRTSSPPPSGRREGSVRSLGCSMSNSIDTVTQTKVAAVTKLQVQLRELQGRLQESIRNERRSAALVEALQQEKTACIAKGKKNESELRKMIEDLNRRLKSRQEVVVRPRPVLVRTKTETERLKEQLTTANKKIAELELENSELHTANEEKQTVQEDAFAREQLCALQGELTRALEKCRRAEEEAEQHLRRAQEEEAARKCVSEQLANERAKKAGCGC</sequence>
<evidence type="ECO:0000313" key="3">
    <source>
        <dbReference type="EMBL" id="CCC47789.1"/>
    </source>
</evidence>
<keyword evidence="1" id="KW-0175">Coiled coil</keyword>
<dbReference type="VEuPathDB" id="TriTrypDB:TvY486_0404570"/>
<organism evidence="3">
    <name type="scientific">Trypanosoma vivax (strain Y486)</name>
    <dbReference type="NCBI Taxonomy" id="1055687"/>
    <lineage>
        <taxon>Eukaryota</taxon>
        <taxon>Discoba</taxon>
        <taxon>Euglenozoa</taxon>
        <taxon>Kinetoplastea</taxon>
        <taxon>Metakinetoplastina</taxon>
        <taxon>Trypanosomatida</taxon>
        <taxon>Trypanosomatidae</taxon>
        <taxon>Trypanosoma</taxon>
        <taxon>Duttonella</taxon>
    </lineage>
</organism>
<dbReference type="AlphaFoldDB" id="G0TV02"/>
<evidence type="ECO:0000256" key="2">
    <source>
        <dbReference type="SAM" id="MobiDB-lite"/>
    </source>
</evidence>
<feature type="region of interest" description="Disordered" evidence="2">
    <location>
        <begin position="498"/>
        <end position="525"/>
    </location>
</feature>
<name>G0TV02_TRYVY</name>
<feature type="coiled-coil region" evidence="1">
    <location>
        <begin position="544"/>
        <end position="717"/>
    </location>
</feature>
<protein>
    <submittedName>
        <fullName evidence="3">Uncharacterized protein</fullName>
    </submittedName>
</protein>